<feature type="active site" description="Proton acceptor" evidence="5">
    <location>
        <position position="115"/>
    </location>
</feature>
<evidence type="ECO:0000256" key="1">
    <source>
        <dbReference type="ARBA" id="ARBA00008595"/>
    </source>
</evidence>
<feature type="binding site" evidence="6">
    <location>
        <position position="172"/>
    </location>
    <ligand>
        <name>Ca(2+)</name>
        <dbReference type="ChEBI" id="CHEBI:29108"/>
        <label>1</label>
        <note>catalytic</note>
    </ligand>
</feature>
<feature type="disulfide bond" description="In form B" evidence="7">
    <location>
        <begin position="39"/>
        <end position="367"/>
    </location>
</feature>
<dbReference type="SUPFAM" id="SSF63829">
    <property type="entry name" value="Calcium-dependent phosphotriesterase"/>
    <property type="match status" value="1"/>
</dbReference>
<evidence type="ECO:0000256" key="5">
    <source>
        <dbReference type="PIRSR" id="PIRSR602640-1"/>
    </source>
</evidence>
<organism evidence="9 10">
    <name type="scientific">Elysia marginata</name>
    <dbReference type="NCBI Taxonomy" id="1093978"/>
    <lineage>
        <taxon>Eukaryota</taxon>
        <taxon>Metazoa</taxon>
        <taxon>Spiralia</taxon>
        <taxon>Lophotrochozoa</taxon>
        <taxon>Mollusca</taxon>
        <taxon>Gastropoda</taxon>
        <taxon>Heterobranchia</taxon>
        <taxon>Euthyneura</taxon>
        <taxon>Panpulmonata</taxon>
        <taxon>Sacoglossa</taxon>
        <taxon>Placobranchoidea</taxon>
        <taxon>Plakobranchidae</taxon>
        <taxon>Elysia</taxon>
    </lineage>
</organism>
<keyword evidence="10" id="KW-1185">Reference proteome</keyword>
<comment type="caution">
    <text evidence="9">The sequence shown here is derived from an EMBL/GenBank/DDBJ whole genome shotgun (WGS) entry which is preliminary data.</text>
</comment>
<dbReference type="PANTHER" id="PTHR11799:SF12">
    <property type="entry name" value="PARAOXONASE-RELATED"/>
    <property type="match status" value="1"/>
</dbReference>
<evidence type="ECO:0000256" key="8">
    <source>
        <dbReference type="RuleBase" id="RU368025"/>
    </source>
</evidence>
<feature type="binding site" evidence="6">
    <location>
        <position position="51"/>
    </location>
    <ligand>
        <name>Ca(2+)</name>
        <dbReference type="ChEBI" id="CHEBI:29108"/>
        <label>1</label>
        <note>catalytic</note>
    </ligand>
</feature>
<keyword evidence="4 8" id="KW-0325">Glycoprotein</keyword>
<feature type="binding site" evidence="6">
    <location>
        <position position="276"/>
    </location>
    <ligand>
        <name>Ca(2+)</name>
        <dbReference type="ChEBI" id="CHEBI:29108"/>
        <label>1</label>
        <note>catalytic</note>
    </ligand>
</feature>
<feature type="binding site" evidence="6">
    <location>
        <position position="275"/>
    </location>
    <ligand>
        <name>Ca(2+)</name>
        <dbReference type="ChEBI" id="CHEBI:29108"/>
        <label>1</label>
        <note>catalytic</note>
    </ligand>
</feature>
<dbReference type="Gene3D" id="2.120.10.30">
    <property type="entry name" value="TolB, C-terminal domain"/>
    <property type="match status" value="1"/>
</dbReference>
<dbReference type="EC" id="3.1.1.2" evidence="8"/>
<keyword evidence="2 8" id="KW-0378">Hydrolase</keyword>
<accession>A0AAV4IGC0</accession>
<dbReference type="GO" id="GO:0046872">
    <property type="term" value="F:metal ion binding"/>
    <property type="evidence" value="ECO:0007669"/>
    <property type="project" value="UniProtKB-KW"/>
</dbReference>
<gene>
    <name evidence="9" type="ORF">ElyMa_004760300</name>
</gene>
<dbReference type="PANTHER" id="PTHR11799">
    <property type="entry name" value="PARAOXONASE"/>
    <property type="match status" value="1"/>
</dbReference>
<dbReference type="Pfam" id="PF01731">
    <property type="entry name" value="Arylesterase"/>
    <property type="match status" value="1"/>
</dbReference>
<feature type="binding site" evidence="6">
    <location>
        <position position="229"/>
    </location>
    <ligand>
        <name>Ca(2+)</name>
        <dbReference type="ChEBI" id="CHEBI:29108"/>
        <label>1</label>
        <note>catalytic</note>
    </ligand>
</feature>
<dbReference type="GO" id="GO:0004064">
    <property type="term" value="F:arylesterase activity"/>
    <property type="evidence" value="ECO:0007669"/>
    <property type="project" value="UniProtKB-UniRule"/>
</dbReference>
<dbReference type="AlphaFoldDB" id="A0AAV4IGC0"/>
<feature type="binding site" evidence="6">
    <location>
        <position position="50"/>
    </location>
    <ligand>
        <name>Ca(2+)</name>
        <dbReference type="ChEBI" id="CHEBI:29108"/>
        <label>1</label>
        <note>catalytic</note>
    </ligand>
</feature>
<comment type="cofactor">
    <cofactor evidence="6 8">
        <name>Ca(2+)</name>
        <dbReference type="ChEBI" id="CHEBI:29108"/>
    </cofactor>
    <text evidence="6 8">Binds 2 calcium ions per subunit.</text>
</comment>
<dbReference type="Proteomes" id="UP000762676">
    <property type="component" value="Unassembled WGS sequence"/>
</dbReference>
<comment type="similarity">
    <text evidence="1 8">Belongs to the paraoxonase family.</text>
</comment>
<dbReference type="InterPro" id="IPR002640">
    <property type="entry name" value="Arylesterase"/>
</dbReference>
<evidence type="ECO:0000313" key="9">
    <source>
        <dbReference type="EMBL" id="GFS08590.1"/>
    </source>
</evidence>
<reference evidence="9 10" key="1">
    <citation type="journal article" date="2021" name="Elife">
        <title>Chloroplast acquisition without the gene transfer in kleptoplastic sea slugs, Plakobranchus ocellatus.</title>
        <authorList>
            <person name="Maeda T."/>
            <person name="Takahashi S."/>
            <person name="Yoshida T."/>
            <person name="Shimamura S."/>
            <person name="Takaki Y."/>
            <person name="Nagai Y."/>
            <person name="Toyoda A."/>
            <person name="Suzuki Y."/>
            <person name="Arimoto A."/>
            <person name="Ishii H."/>
            <person name="Satoh N."/>
            <person name="Nishiyama T."/>
            <person name="Hasebe M."/>
            <person name="Maruyama T."/>
            <person name="Minagawa J."/>
            <person name="Obokata J."/>
            <person name="Shigenobu S."/>
        </authorList>
    </citation>
    <scope>NUCLEOTIDE SEQUENCE [LARGE SCALE GENOMIC DNA]</scope>
</reference>
<keyword evidence="3 7" id="KW-1015">Disulfide bond</keyword>
<feature type="binding site" evidence="6">
    <location>
        <position position="171"/>
    </location>
    <ligand>
        <name>Ca(2+)</name>
        <dbReference type="ChEBI" id="CHEBI:29108"/>
        <label>1</label>
        <note>catalytic</note>
    </ligand>
</feature>
<dbReference type="PRINTS" id="PR01785">
    <property type="entry name" value="PARAOXONASE"/>
</dbReference>
<protein>
    <recommendedName>
        <fullName evidence="8">Paraoxonase</fullName>
        <ecNumber evidence="8">3.1.1.2</ecNumber>
    </recommendedName>
</protein>
<proteinExistence type="inferred from homology"/>
<evidence type="ECO:0000256" key="7">
    <source>
        <dbReference type="PIRSR" id="PIRSR602640-3"/>
    </source>
</evidence>
<dbReference type="InterPro" id="IPR051288">
    <property type="entry name" value="Serum_paraoxonase/arylesterase"/>
</dbReference>
<evidence type="ECO:0000313" key="10">
    <source>
        <dbReference type="Proteomes" id="UP000762676"/>
    </source>
</evidence>
<sequence length="370" mass="41051">MFRNAILAAVFAYLVYGTVKYLMFMDVFKVSFKHYPGTCKKVKGARYGSEDMAWTREGLVFVTTGLSTPAVEKHLLATGTHGEIQLFDFQNPTSGVVNLKIEHSKDLNLTKTRFHGITLQEDKTKGEHILYVLNHPSGEDSELIEKFKFSPSTRQLSHLKTIELDNSFFFNNIVALSEDQFFITNFAYMPSKSVFFHALVNLFHVSLGSLHFYNGTSSTAVTPRLLTPNGVALSPDQRHVYVAATMEQSVYVYYRDSSTNTLSLVQKVYLGIKGDNLNLTPEGDALLLGAIPVFYKMVIHLMWALSPDCISPSSVLRIPLGADGLVQESDITELFYDPGDLISGSSTAATYKDQLLIGSVANSLVHCQSS</sequence>
<dbReference type="EMBL" id="BMAT01009554">
    <property type="protein sequence ID" value="GFS08590.1"/>
    <property type="molecule type" value="Genomic_DNA"/>
</dbReference>
<dbReference type="InterPro" id="IPR011042">
    <property type="entry name" value="6-blade_b-propeller_TolB-like"/>
</dbReference>
<feature type="binding site" evidence="6">
    <location>
        <position position="117"/>
    </location>
    <ligand>
        <name>Ca(2+)</name>
        <dbReference type="ChEBI" id="CHEBI:29108"/>
        <label>2</label>
    </ligand>
</feature>
<evidence type="ECO:0000256" key="2">
    <source>
        <dbReference type="ARBA" id="ARBA00022801"/>
    </source>
</evidence>
<evidence type="ECO:0000256" key="4">
    <source>
        <dbReference type="ARBA" id="ARBA00023180"/>
    </source>
</evidence>
<comment type="catalytic activity">
    <reaction evidence="8">
        <text>a phenyl acetate + H2O = a phenol + acetate + H(+)</text>
        <dbReference type="Rhea" id="RHEA:17309"/>
        <dbReference type="ChEBI" id="CHEBI:15377"/>
        <dbReference type="ChEBI" id="CHEBI:15378"/>
        <dbReference type="ChEBI" id="CHEBI:30089"/>
        <dbReference type="ChEBI" id="CHEBI:33853"/>
        <dbReference type="ChEBI" id="CHEBI:140310"/>
        <dbReference type="EC" id="3.1.1.2"/>
    </reaction>
</comment>
<keyword evidence="6 8" id="KW-0479">Metal-binding</keyword>
<keyword evidence="6 8" id="KW-0106">Calcium</keyword>
<name>A0AAV4IGC0_9GAST</name>
<evidence type="ECO:0000256" key="3">
    <source>
        <dbReference type="ARBA" id="ARBA00023157"/>
    </source>
</evidence>
<evidence type="ECO:0000256" key="6">
    <source>
        <dbReference type="PIRSR" id="PIRSR602640-2"/>
    </source>
</evidence>